<feature type="transmembrane region" description="Helical" evidence="6">
    <location>
        <begin position="134"/>
        <end position="160"/>
    </location>
</feature>
<evidence type="ECO:0000313" key="9">
    <source>
        <dbReference type="Proteomes" id="UP000197032"/>
    </source>
</evidence>
<comment type="subcellular location">
    <subcellularLocation>
        <location evidence="6">Cell membrane</location>
        <topology evidence="6">Multi-pass membrane protein</topology>
    </subcellularLocation>
    <subcellularLocation>
        <location evidence="1">Membrane</location>
        <topology evidence="1">Multi-pass membrane protein</topology>
    </subcellularLocation>
</comment>
<keyword evidence="2 6" id="KW-0813">Transport</keyword>
<dbReference type="RefSeq" id="WP_088555128.1">
    <property type="nucleotide sequence ID" value="NZ_BDGJ01000198.1"/>
</dbReference>
<feature type="domain" description="ABC transmembrane type-1" evidence="7">
    <location>
        <begin position="20"/>
        <end position="203"/>
    </location>
</feature>
<dbReference type="SUPFAM" id="SSF161098">
    <property type="entry name" value="MetI-like"/>
    <property type="match status" value="1"/>
</dbReference>
<comment type="caution">
    <text evidence="8">The sequence shown here is derived from an EMBL/GenBank/DDBJ whole genome shotgun (WGS) entry which is preliminary data.</text>
</comment>
<evidence type="ECO:0000256" key="4">
    <source>
        <dbReference type="ARBA" id="ARBA00022989"/>
    </source>
</evidence>
<evidence type="ECO:0000256" key="5">
    <source>
        <dbReference type="ARBA" id="ARBA00023136"/>
    </source>
</evidence>
<keyword evidence="4 6" id="KW-1133">Transmembrane helix</keyword>
<keyword evidence="5 6" id="KW-0472">Membrane</keyword>
<name>A0A1Z5HXI0_9FIRM</name>
<dbReference type="FunFam" id="1.10.3720.10:FF:000001">
    <property type="entry name" value="Glycine betaine ABC transporter, permease"/>
    <property type="match status" value="1"/>
</dbReference>
<dbReference type="InterPro" id="IPR000515">
    <property type="entry name" value="MetI-like"/>
</dbReference>
<evidence type="ECO:0000256" key="3">
    <source>
        <dbReference type="ARBA" id="ARBA00022692"/>
    </source>
</evidence>
<keyword evidence="9" id="KW-1185">Reference proteome</keyword>
<dbReference type="PANTHER" id="PTHR30177">
    <property type="entry name" value="GLYCINE BETAINE/L-PROLINE TRANSPORT SYSTEM PERMEASE PROTEIN PROW"/>
    <property type="match status" value="1"/>
</dbReference>
<comment type="similarity">
    <text evidence="6">Belongs to the binding-protein-dependent transport system permease family.</text>
</comment>
<feature type="transmembrane region" description="Helical" evidence="6">
    <location>
        <begin position="24"/>
        <end position="45"/>
    </location>
</feature>
<dbReference type="PROSITE" id="PS50928">
    <property type="entry name" value="ABC_TM1"/>
    <property type="match status" value="1"/>
</dbReference>
<protein>
    <submittedName>
        <fullName evidence="8">Binding-protein-dependent transporters inner membrane component</fullName>
    </submittedName>
</protein>
<feature type="transmembrane region" description="Helical" evidence="6">
    <location>
        <begin position="180"/>
        <end position="199"/>
    </location>
</feature>
<evidence type="ECO:0000256" key="1">
    <source>
        <dbReference type="ARBA" id="ARBA00004141"/>
    </source>
</evidence>
<sequence>MVEGLLQFLDKHGQWMLRATAQHILLSAGAVFFGALVAIPLGIWLTRHERIAKIALAVSGTIQTIPSLVFFGLILPVLGIGVLPAMVVLFFYSILPILRNTYTGIKKIDPAYLEAGTGMGMNSKQLLFMVKLPLALPVIISGVRISLVYIISWATLAALIGSGGLGDLIISGLQTYDAQLIVGGAVPAAMLAVLAGYLLGRLEKALVPRGLRS</sequence>
<proteinExistence type="inferred from homology"/>
<dbReference type="GO" id="GO:0055085">
    <property type="term" value="P:transmembrane transport"/>
    <property type="evidence" value="ECO:0007669"/>
    <property type="project" value="InterPro"/>
</dbReference>
<dbReference type="Proteomes" id="UP000197032">
    <property type="component" value="Unassembled WGS sequence"/>
</dbReference>
<accession>A0A1Z5HXI0</accession>
<dbReference type="GO" id="GO:0005886">
    <property type="term" value="C:plasma membrane"/>
    <property type="evidence" value="ECO:0007669"/>
    <property type="project" value="UniProtKB-SubCell"/>
</dbReference>
<dbReference type="InterPro" id="IPR035906">
    <property type="entry name" value="MetI-like_sf"/>
</dbReference>
<organism evidence="8 9">
    <name type="scientific">Calderihabitans maritimus</name>
    <dbReference type="NCBI Taxonomy" id="1246530"/>
    <lineage>
        <taxon>Bacteria</taxon>
        <taxon>Bacillati</taxon>
        <taxon>Bacillota</taxon>
        <taxon>Clostridia</taxon>
        <taxon>Neomoorellales</taxon>
        <taxon>Calderihabitantaceae</taxon>
        <taxon>Calderihabitans</taxon>
    </lineage>
</organism>
<dbReference type="OrthoDB" id="9801163at2"/>
<evidence type="ECO:0000313" key="8">
    <source>
        <dbReference type="EMBL" id="GAW94118.1"/>
    </source>
</evidence>
<evidence type="ECO:0000256" key="2">
    <source>
        <dbReference type="ARBA" id="ARBA00022448"/>
    </source>
</evidence>
<keyword evidence="3 6" id="KW-0812">Transmembrane</keyword>
<gene>
    <name evidence="8" type="ORF">KKC1_32320</name>
</gene>
<dbReference type="GO" id="GO:0031460">
    <property type="term" value="P:glycine betaine transport"/>
    <property type="evidence" value="ECO:0007669"/>
    <property type="project" value="TreeGrafter"/>
</dbReference>
<dbReference type="Pfam" id="PF00528">
    <property type="entry name" value="BPD_transp_1"/>
    <property type="match status" value="1"/>
</dbReference>
<dbReference type="Gene3D" id="1.10.3720.10">
    <property type="entry name" value="MetI-like"/>
    <property type="match status" value="1"/>
</dbReference>
<evidence type="ECO:0000259" key="7">
    <source>
        <dbReference type="PROSITE" id="PS50928"/>
    </source>
</evidence>
<dbReference type="CDD" id="cd06261">
    <property type="entry name" value="TM_PBP2"/>
    <property type="match status" value="1"/>
</dbReference>
<dbReference type="AlphaFoldDB" id="A0A1Z5HXI0"/>
<reference evidence="9" key="1">
    <citation type="journal article" date="2017" name="Appl. Environ. Microbiol.">
        <title>Genomic Analysis of Calderihabitans maritimus KKC1, a Thermophilic, Hydrogenogenic, Carboxydotrophic Bacterium Isolated from Marine Sediment.</title>
        <authorList>
            <person name="Omae K."/>
            <person name="Yoneda Y."/>
            <person name="Fukuyama Y."/>
            <person name="Yoshida T."/>
            <person name="Sako Y."/>
        </authorList>
    </citation>
    <scope>NUCLEOTIDE SEQUENCE [LARGE SCALE GENOMIC DNA]</scope>
    <source>
        <strain evidence="9">KKC1</strain>
    </source>
</reference>
<evidence type="ECO:0000256" key="6">
    <source>
        <dbReference type="RuleBase" id="RU363032"/>
    </source>
</evidence>
<dbReference type="EMBL" id="BDGJ01000198">
    <property type="protein sequence ID" value="GAW94118.1"/>
    <property type="molecule type" value="Genomic_DNA"/>
</dbReference>
<dbReference type="InterPro" id="IPR051204">
    <property type="entry name" value="ABC_transp_perm/SBD"/>
</dbReference>
<dbReference type="PANTHER" id="PTHR30177:SF28">
    <property type="entry name" value="CHOLINE TRANSPORT SYSTEM PERMEASE PROTEIN OPUBB"/>
    <property type="match status" value="1"/>
</dbReference>